<dbReference type="STRING" id="947013.SAMN04488109_2159"/>
<gene>
    <name evidence="3" type="ORF">SAMN04488109_2159</name>
</gene>
<keyword evidence="2" id="KW-0520">NAD</keyword>
<evidence type="ECO:0000256" key="2">
    <source>
        <dbReference type="RuleBase" id="RU004429"/>
    </source>
</evidence>
<dbReference type="InterPro" id="IPR042106">
    <property type="entry name" value="Nuo/plastoQ_OxRdtase_6_NuoJ"/>
</dbReference>
<reference evidence="3 4" key="1">
    <citation type="submission" date="2016-11" db="EMBL/GenBank/DDBJ databases">
        <authorList>
            <person name="Jaros S."/>
            <person name="Januszkiewicz K."/>
            <person name="Wedrychowicz H."/>
        </authorList>
    </citation>
    <scope>NUCLEOTIDE SEQUENCE [LARGE SCALE GENOMIC DNA]</scope>
    <source>
        <strain evidence="3 4">DSM 24574</strain>
    </source>
</reference>
<dbReference type="PANTHER" id="PTHR33269:SF17">
    <property type="entry name" value="NADH-UBIQUINONE OXIDOREDUCTASE CHAIN 6"/>
    <property type="match status" value="1"/>
</dbReference>
<comment type="subcellular location">
    <subcellularLocation>
        <location evidence="2">Cell membrane</location>
        <topology evidence="2">Multi-pass membrane protein</topology>
    </subcellularLocation>
</comment>
<evidence type="ECO:0000313" key="4">
    <source>
        <dbReference type="Proteomes" id="UP000184212"/>
    </source>
</evidence>
<feature type="transmembrane region" description="Helical" evidence="2">
    <location>
        <begin position="92"/>
        <end position="110"/>
    </location>
</feature>
<evidence type="ECO:0000313" key="3">
    <source>
        <dbReference type="EMBL" id="SHG85683.1"/>
    </source>
</evidence>
<feature type="transmembrane region" description="Helical" evidence="2">
    <location>
        <begin position="59"/>
        <end position="80"/>
    </location>
</feature>
<comment type="catalytic activity">
    <reaction evidence="2">
        <text>a quinone + NADH + 5 H(+)(in) = a quinol + NAD(+) + 4 H(+)(out)</text>
        <dbReference type="Rhea" id="RHEA:57888"/>
        <dbReference type="ChEBI" id="CHEBI:15378"/>
        <dbReference type="ChEBI" id="CHEBI:24646"/>
        <dbReference type="ChEBI" id="CHEBI:57540"/>
        <dbReference type="ChEBI" id="CHEBI:57945"/>
        <dbReference type="ChEBI" id="CHEBI:132124"/>
    </reaction>
</comment>
<feature type="transmembrane region" description="Helical" evidence="2">
    <location>
        <begin position="142"/>
        <end position="164"/>
    </location>
</feature>
<dbReference type="Gene3D" id="1.20.120.1200">
    <property type="entry name" value="NADH-ubiquinone/plastoquinone oxidoreductase chain 6, subunit NuoJ"/>
    <property type="match status" value="1"/>
</dbReference>
<keyword evidence="2" id="KW-0472">Membrane</keyword>
<keyword evidence="2" id="KW-0812">Transmembrane</keyword>
<proteinExistence type="inferred from homology"/>
<protein>
    <recommendedName>
        <fullName evidence="2">NADH-quinone oxidoreductase subunit J</fullName>
        <ecNumber evidence="2">7.1.1.-</ecNumber>
    </recommendedName>
</protein>
<accession>A0A1M5N9J9</accession>
<dbReference type="GO" id="GO:0008137">
    <property type="term" value="F:NADH dehydrogenase (ubiquinone) activity"/>
    <property type="evidence" value="ECO:0007669"/>
    <property type="project" value="UniProtKB-UniRule"/>
</dbReference>
<dbReference type="AlphaFoldDB" id="A0A1M5N9J9"/>
<dbReference type="GO" id="GO:0005886">
    <property type="term" value="C:plasma membrane"/>
    <property type="evidence" value="ECO:0007669"/>
    <property type="project" value="UniProtKB-SubCell"/>
</dbReference>
<dbReference type="EMBL" id="FQWQ01000001">
    <property type="protein sequence ID" value="SHG85683.1"/>
    <property type="molecule type" value="Genomic_DNA"/>
</dbReference>
<dbReference type="EC" id="7.1.1.-" evidence="2"/>
<dbReference type="OrthoDB" id="981464at2"/>
<name>A0A1M5N9J9_9BACT</name>
<feature type="transmembrane region" description="Helical" evidence="2">
    <location>
        <begin position="32"/>
        <end position="53"/>
    </location>
</feature>
<keyword evidence="2" id="KW-0874">Quinone</keyword>
<evidence type="ECO:0000256" key="1">
    <source>
        <dbReference type="ARBA" id="ARBA00005698"/>
    </source>
</evidence>
<comment type="function">
    <text evidence="2">NDH-1 shuttles electrons from NADH, via FMN and iron-sulfur (Fe-S) centers, to quinones in the respiratory chain. Couples the redox reaction to proton translocation (for every two electrons transferred, four hydrogen ions are translocated across the cytoplasmic membrane), and thus conserves the redox energy in a proton gradient.</text>
</comment>
<sequence length="172" mass="18278">MNAPSFLFYFFEIIAAGAAGALLFVRNVFYGALLVIAVLLALAGLYILAFAEFVAVTQILVYAGGILVVIIFGIMLTTRLGGKPLVIEHTRSISATLVGLAFFGMLMYLLSRETFVAHPAKAATPTTLDTTQTLGALLMSDYVLPFETAGILLLMALIGAAVIASERKSKNV</sequence>
<dbReference type="RefSeq" id="WP_073133527.1">
    <property type="nucleotide sequence ID" value="NZ_FQWQ01000001.1"/>
</dbReference>
<dbReference type="InterPro" id="IPR001457">
    <property type="entry name" value="NADH_UbQ/plastoQ_OxRdtase_su6"/>
</dbReference>
<dbReference type="Pfam" id="PF00499">
    <property type="entry name" value="Oxidored_q3"/>
    <property type="match status" value="1"/>
</dbReference>
<dbReference type="Proteomes" id="UP000184212">
    <property type="component" value="Unassembled WGS sequence"/>
</dbReference>
<comment type="similarity">
    <text evidence="1 2">Belongs to the complex I subunit 6 family.</text>
</comment>
<keyword evidence="2" id="KW-1003">Cell membrane</keyword>
<organism evidence="3 4">
    <name type="scientific">Chryseolinea serpens</name>
    <dbReference type="NCBI Taxonomy" id="947013"/>
    <lineage>
        <taxon>Bacteria</taxon>
        <taxon>Pseudomonadati</taxon>
        <taxon>Bacteroidota</taxon>
        <taxon>Cytophagia</taxon>
        <taxon>Cytophagales</taxon>
        <taxon>Fulvivirgaceae</taxon>
        <taxon>Chryseolinea</taxon>
    </lineage>
</organism>
<feature type="transmembrane region" description="Helical" evidence="2">
    <location>
        <begin position="6"/>
        <end position="25"/>
    </location>
</feature>
<dbReference type="PANTHER" id="PTHR33269">
    <property type="entry name" value="NADH-UBIQUINONE OXIDOREDUCTASE CHAIN 6"/>
    <property type="match status" value="1"/>
</dbReference>
<keyword evidence="4" id="KW-1185">Reference proteome</keyword>
<keyword evidence="2" id="KW-1133">Transmembrane helix</keyword>
<dbReference type="GO" id="GO:0048038">
    <property type="term" value="F:quinone binding"/>
    <property type="evidence" value="ECO:0007669"/>
    <property type="project" value="UniProtKB-UniRule"/>
</dbReference>